<organism evidence="2 3">
    <name type="scientific">Rhipicephalus microplus</name>
    <name type="common">Cattle tick</name>
    <name type="synonym">Boophilus microplus</name>
    <dbReference type="NCBI Taxonomy" id="6941"/>
    <lineage>
        <taxon>Eukaryota</taxon>
        <taxon>Metazoa</taxon>
        <taxon>Ecdysozoa</taxon>
        <taxon>Arthropoda</taxon>
        <taxon>Chelicerata</taxon>
        <taxon>Arachnida</taxon>
        <taxon>Acari</taxon>
        <taxon>Parasitiformes</taxon>
        <taxon>Ixodida</taxon>
        <taxon>Ixodoidea</taxon>
        <taxon>Ixodidae</taxon>
        <taxon>Rhipicephalinae</taxon>
        <taxon>Rhipicephalus</taxon>
        <taxon>Boophilus</taxon>
    </lineage>
</organism>
<keyword evidence="3" id="KW-1185">Reference proteome</keyword>
<evidence type="ECO:0000313" key="3">
    <source>
        <dbReference type="Proteomes" id="UP000821866"/>
    </source>
</evidence>
<proteinExistence type="predicted"/>
<accession>A0A9J6DE93</accession>
<dbReference type="AlphaFoldDB" id="A0A9J6DE93"/>
<evidence type="ECO:0000256" key="1">
    <source>
        <dbReference type="SAM" id="MobiDB-lite"/>
    </source>
</evidence>
<sequence>MRTGKPAQYLGRPPSEEKSAKKKRKGKDVTGREQRTRQKENAVVLLEVTTRSSRTPSAPVVGSIITYLESSQAGWRHGHSAQPIDPARTARRRHLFTLRPRLEQGASSPSRPPFSVAYFHFSVAQPSLSTCARGLLRYECGDGRVSSAVVEHAPRASARPVCLGMSLAFRLKQVTACSLQTMETEYNLGKRNVLLEARRLSAVSAKVDLVFPAP</sequence>
<comment type="caution">
    <text evidence="2">The sequence shown here is derived from an EMBL/GenBank/DDBJ whole genome shotgun (WGS) entry which is preliminary data.</text>
</comment>
<gene>
    <name evidence="2" type="ORF">HPB51_001734</name>
</gene>
<feature type="compositionally biased region" description="Basic and acidic residues" evidence="1">
    <location>
        <begin position="27"/>
        <end position="40"/>
    </location>
</feature>
<protein>
    <submittedName>
        <fullName evidence="2">Uncharacterized protein</fullName>
    </submittedName>
</protein>
<reference evidence="2" key="2">
    <citation type="submission" date="2021-09" db="EMBL/GenBank/DDBJ databases">
        <authorList>
            <person name="Jia N."/>
            <person name="Wang J."/>
            <person name="Shi W."/>
            <person name="Du L."/>
            <person name="Sun Y."/>
            <person name="Zhan W."/>
            <person name="Jiang J."/>
            <person name="Wang Q."/>
            <person name="Zhang B."/>
            <person name="Ji P."/>
            <person name="Sakyi L.B."/>
            <person name="Cui X."/>
            <person name="Yuan T."/>
            <person name="Jiang B."/>
            <person name="Yang W."/>
            <person name="Lam T.T.-Y."/>
            <person name="Chang Q."/>
            <person name="Ding S."/>
            <person name="Wang X."/>
            <person name="Zhu J."/>
            <person name="Ruan X."/>
            <person name="Zhao L."/>
            <person name="Wei J."/>
            <person name="Que T."/>
            <person name="Du C."/>
            <person name="Cheng J."/>
            <person name="Dai P."/>
            <person name="Han X."/>
            <person name="Huang E."/>
            <person name="Gao Y."/>
            <person name="Liu J."/>
            <person name="Shao H."/>
            <person name="Ye R."/>
            <person name="Li L."/>
            <person name="Wei W."/>
            <person name="Wang X."/>
            <person name="Wang C."/>
            <person name="Huo Q."/>
            <person name="Li W."/>
            <person name="Guo W."/>
            <person name="Chen H."/>
            <person name="Chen S."/>
            <person name="Zhou L."/>
            <person name="Zhou L."/>
            <person name="Ni X."/>
            <person name="Tian J."/>
            <person name="Zhou Y."/>
            <person name="Sheng Y."/>
            <person name="Liu T."/>
            <person name="Pan Y."/>
            <person name="Xia L."/>
            <person name="Li J."/>
            <person name="Zhao F."/>
            <person name="Cao W."/>
        </authorList>
    </citation>
    <scope>NUCLEOTIDE SEQUENCE</scope>
    <source>
        <strain evidence="2">Rmic-2018</strain>
        <tissue evidence="2">Larvae</tissue>
    </source>
</reference>
<evidence type="ECO:0000313" key="2">
    <source>
        <dbReference type="EMBL" id="KAH8020436.1"/>
    </source>
</evidence>
<reference evidence="2" key="1">
    <citation type="journal article" date="2020" name="Cell">
        <title>Large-Scale Comparative Analyses of Tick Genomes Elucidate Their Genetic Diversity and Vector Capacities.</title>
        <authorList>
            <consortium name="Tick Genome and Microbiome Consortium (TIGMIC)"/>
            <person name="Jia N."/>
            <person name="Wang J."/>
            <person name="Shi W."/>
            <person name="Du L."/>
            <person name="Sun Y."/>
            <person name="Zhan W."/>
            <person name="Jiang J.F."/>
            <person name="Wang Q."/>
            <person name="Zhang B."/>
            <person name="Ji P."/>
            <person name="Bell-Sakyi L."/>
            <person name="Cui X.M."/>
            <person name="Yuan T.T."/>
            <person name="Jiang B.G."/>
            <person name="Yang W.F."/>
            <person name="Lam T.T."/>
            <person name="Chang Q.C."/>
            <person name="Ding S.J."/>
            <person name="Wang X.J."/>
            <person name="Zhu J.G."/>
            <person name="Ruan X.D."/>
            <person name="Zhao L."/>
            <person name="Wei J.T."/>
            <person name="Ye R.Z."/>
            <person name="Que T.C."/>
            <person name="Du C.H."/>
            <person name="Zhou Y.H."/>
            <person name="Cheng J.X."/>
            <person name="Dai P.F."/>
            <person name="Guo W.B."/>
            <person name="Han X.H."/>
            <person name="Huang E.J."/>
            <person name="Li L.F."/>
            <person name="Wei W."/>
            <person name="Gao Y.C."/>
            <person name="Liu J.Z."/>
            <person name="Shao H.Z."/>
            <person name="Wang X."/>
            <person name="Wang C.C."/>
            <person name="Yang T.C."/>
            <person name="Huo Q.B."/>
            <person name="Li W."/>
            <person name="Chen H.Y."/>
            <person name="Chen S.E."/>
            <person name="Zhou L.G."/>
            <person name="Ni X.B."/>
            <person name="Tian J.H."/>
            <person name="Sheng Y."/>
            <person name="Liu T."/>
            <person name="Pan Y.S."/>
            <person name="Xia L.Y."/>
            <person name="Li J."/>
            <person name="Zhao F."/>
            <person name="Cao W.C."/>
        </authorList>
    </citation>
    <scope>NUCLEOTIDE SEQUENCE</scope>
    <source>
        <strain evidence="2">Rmic-2018</strain>
    </source>
</reference>
<name>A0A9J6DE93_RHIMP</name>
<feature type="region of interest" description="Disordered" evidence="1">
    <location>
        <begin position="1"/>
        <end position="40"/>
    </location>
</feature>
<dbReference type="Proteomes" id="UP000821866">
    <property type="component" value="Chromosome 7"/>
</dbReference>
<dbReference type="EMBL" id="JABSTU010000009">
    <property type="protein sequence ID" value="KAH8020436.1"/>
    <property type="molecule type" value="Genomic_DNA"/>
</dbReference>